<sequence length="160" mass="16734">MRHGYCLTILLFLGLSAGAWAQTGRTLAVNGASADSASPQSDGGAAAPTAAPAAPAVYHVAEVMPGFPGGNAAQLAFLRDKLRYPDEALQKGISGKVLVQFVVDERGHLLDPKVVRGLGAGLDEEALRLVRIMPWWTPGLVGGQPVKVAITLPIVFRALE</sequence>
<keyword evidence="4" id="KW-1003">Cell membrane</keyword>
<evidence type="ECO:0000256" key="9">
    <source>
        <dbReference type="ARBA" id="ARBA00023136"/>
    </source>
</evidence>
<evidence type="ECO:0000256" key="6">
    <source>
        <dbReference type="ARBA" id="ARBA00022692"/>
    </source>
</evidence>
<dbReference type="SUPFAM" id="SSF74653">
    <property type="entry name" value="TolA/TonB C-terminal domain"/>
    <property type="match status" value="1"/>
</dbReference>
<name>A0A431TUV2_9BACT</name>
<proteinExistence type="inferred from homology"/>
<dbReference type="Proteomes" id="UP000282184">
    <property type="component" value="Unassembled WGS sequence"/>
</dbReference>
<organism evidence="12 13">
    <name type="scientific">Hymenobacter gummosus</name>
    <dbReference type="NCBI Taxonomy" id="1776032"/>
    <lineage>
        <taxon>Bacteria</taxon>
        <taxon>Pseudomonadati</taxon>
        <taxon>Bacteroidota</taxon>
        <taxon>Cytophagia</taxon>
        <taxon>Cytophagales</taxon>
        <taxon>Hymenobacteraceae</taxon>
        <taxon>Hymenobacter</taxon>
    </lineage>
</organism>
<comment type="similarity">
    <text evidence="2">Belongs to the TonB family.</text>
</comment>
<dbReference type="InterPro" id="IPR037682">
    <property type="entry name" value="TonB_C"/>
</dbReference>
<evidence type="ECO:0000313" key="13">
    <source>
        <dbReference type="Proteomes" id="UP000282184"/>
    </source>
</evidence>
<dbReference type="OrthoDB" id="1039448at2"/>
<evidence type="ECO:0000256" key="2">
    <source>
        <dbReference type="ARBA" id="ARBA00006555"/>
    </source>
</evidence>
<reference evidence="12 13" key="1">
    <citation type="submission" date="2018-12" db="EMBL/GenBank/DDBJ databases">
        <title>Hymenobacter gummosus sp. nov., isolated from a spring.</title>
        <authorList>
            <person name="Nie L."/>
        </authorList>
    </citation>
    <scope>NUCLEOTIDE SEQUENCE [LARGE SCALE GENOMIC DNA]</scope>
    <source>
        <strain evidence="12 13">KCTC 52166</strain>
    </source>
</reference>
<protein>
    <submittedName>
        <fullName evidence="12">Energy transducer TonB</fullName>
    </submittedName>
</protein>
<dbReference type="Pfam" id="PF03544">
    <property type="entry name" value="TonB_C"/>
    <property type="match status" value="1"/>
</dbReference>
<keyword evidence="3" id="KW-0813">Transport</keyword>
<keyword evidence="5" id="KW-0997">Cell inner membrane</keyword>
<evidence type="ECO:0000256" key="5">
    <source>
        <dbReference type="ARBA" id="ARBA00022519"/>
    </source>
</evidence>
<evidence type="ECO:0000256" key="4">
    <source>
        <dbReference type="ARBA" id="ARBA00022475"/>
    </source>
</evidence>
<feature type="signal peptide" evidence="10">
    <location>
        <begin position="1"/>
        <end position="21"/>
    </location>
</feature>
<evidence type="ECO:0000313" key="12">
    <source>
        <dbReference type="EMBL" id="RTQ44867.1"/>
    </source>
</evidence>
<evidence type="ECO:0000256" key="3">
    <source>
        <dbReference type="ARBA" id="ARBA00022448"/>
    </source>
</evidence>
<evidence type="ECO:0000259" key="11">
    <source>
        <dbReference type="PROSITE" id="PS52015"/>
    </source>
</evidence>
<evidence type="ECO:0000256" key="10">
    <source>
        <dbReference type="SAM" id="SignalP"/>
    </source>
</evidence>
<feature type="chain" id="PRO_5019574908" evidence="10">
    <location>
        <begin position="22"/>
        <end position="160"/>
    </location>
</feature>
<dbReference type="PROSITE" id="PS52015">
    <property type="entry name" value="TONB_CTD"/>
    <property type="match status" value="1"/>
</dbReference>
<dbReference type="GO" id="GO:0015031">
    <property type="term" value="P:protein transport"/>
    <property type="evidence" value="ECO:0007669"/>
    <property type="project" value="UniProtKB-KW"/>
</dbReference>
<evidence type="ECO:0000256" key="7">
    <source>
        <dbReference type="ARBA" id="ARBA00022927"/>
    </source>
</evidence>
<dbReference type="Gene3D" id="3.30.1150.10">
    <property type="match status" value="1"/>
</dbReference>
<dbReference type="GO" id="GO:0031992">
    <property type="term" value="F:energy transducer activity"/>
    <property type="evidence" value="ECO:0007669"/>
    <property type="project" value="TreeGrafter"/>
</dbReference>
<dbReference type="NCBIfam" id="TIGR01352">
    <property type="entry name" value="tonB_Cterm"/>
    <property type="match status" value="1"/>
</dbReference>
<dbReference type="AlphaFoldDB" id="A0A431TUV2"/>
<dbReference type="PANTHER" id="PTHR33446">
    <property type="entry name" value="PROTEIN TONB-RELATED"/>
    <property type="match status" value="1"/>
</dbReference>
<accession>A0A431TUV2</accession>
<keyword evidence="13" id="KW-1185">Reference proteome</keyword>
<feature type="domain" description="TonB C-terminal" evidence="11">
    <location>
        <begin position="69"/>
        <end position="160"/>
    </location>
</feature>
<dbReference type="PANTHER" id="PTHR33446:SF2">
    <property type="entry name" value="PROTEIN TONB"/>
    <property type="match status" value="1"/>
</dbReference>
<comment type="caution">
    <text evidence="12">The sequence shown here is derived from an EMBL/GenBank/DDBJ whole genome shotgun (WGS) entry which is preliminary data.</text>
</comment>
<keyword evidence="7" id="KW-0653">Protein transport</keyword>
<dbReference type="EMBL" id="RXOF01000024">
    <property type="protein sequence ID" value="RTQ44867.1"/>
    <property type="molecule type" value="Genomic_DNA"/>
</dbReference>
<dbReference type="InterPro" id="IPR006260">
    <property type="entry name" value="TonB/TolA_C"/>
</dbReference>
<dbReference type="InterPro" id="IPR051045">
    <property type="entry name" value="TonB-dependent_transducer"/>
</dbReference>
<gene>
    <name evidence="12" type="ORF">EJV47_27055</name>
</gene>
<evidence type="ECO:0000256" key="8">
    <source>
        <dbReference type="ARBA" id="ARBA00022989"/>
    </source>
</evidence>
<keyword evidence="6" id="KW-0812">Transmembrane</keyword>
<dbReference type="GO" id="GO:0098797">
    <property type="term" value="C:plasma membrane protein complex"/>
    <property type="evidence" value="ECO:0007669"/>
    <property type="project" value="TreeGrafter"/>
</dbReference>
<keyword evidence="9" id="KW-0472">Membrane</keyword>
<keyword evidence="8" id="KW-1133">Transmembrane helix</keyword>
<dbReference type="RefSeq" id="WP_126696349.1">
    <property type="nucleotide sequence ID" value="NZ_RXOF01000024.1"/>
</dbReference>
<comment type="subcellular location">
    <subcellularLocation>
        <location evidence="1">Cell inner membrane</location>
        <topology evidence="1">Single-pass membrane protein</topology>
        <orientation evidence="1">Periplasmic side</orientation>
    </subcellularLocation>
</comment>
<evidence type="ECO:0000256" key="1">
    <source>
        <dbReference type="ARBA" id="ARBA00004383"/>
    </source>
</evidence>
<keyword evidence="10" id="KW-0732">Signal</keyword>
<dbReference type="GO" id="GO:0055085">
    <property type="term" value="P:transmembrane transport"/>
    <property type="evidence" value="ECO:0007669"/>
    <property type="project" value="InterPro"/>
</dbReference>